<dbReference type="Proteomes" id="UP001597389">
    <property type="component" value="Unassembled WGS sequence"/>
</dbReference>
<dbReference type="EMBL" id="JBHUJB010000054">
    <property type="protein sequence ID" value="MFD2159845.1"/>
    <property type="molecule type" value="Genomic_DNA"/>
</dbReference>
<gene>
    <name evidence="2" type="ORF">ACFSW8_13135</name>
</gene>
<feature type="transmembrane region" description="Helical" evidence="1">
    <location>
        <begin position="59"/>
        <end position="76"/>
    </location>
</feature>
<keyword evidence="1" id="KW-0812">Transmembrane</keyword>
<dbReference type="RefSeq" id="WP_377178458.1">
    <property type="nucleotide sequence ID" value="NZ_JBHUJB010000054.1"/>
</dbReference>
<feature type="transmembrane region" description="Helical" evidence="1">
    <location>
        <begin position="25"/>
        <end position="47"/>
    </location>
</feature>
<feature type="transmembrane region" description="Helical" evidence="1">
    <location>
        <begin position="96"/>
        <end position="115"/>
    </location>
</feature>
<protein>
    <recommendedName>
        <fullName evidence="4">CvpA family protein</fullName>
    </recommendedName>
</protein>
<evidence type="ECO:0000256" key="1">
    <source>
        <dbReference type="SAM" id="Phobius"/>
    </source>
</evidence>
<evidence type="ECO:0008006" key="4">
    <source>
        <dbReference type="Google" id="ProtNLM"/>
    </source>
</evidence>
<sequence length="258" mass="28457">MAIIVIIACATLGFAKGALRLFYGFLCFVGTLTAGWIGSQFLFPVVIKKWPDLPDYSQWVCALACAIITFLTLKAITDFFCDPFAKEDDSKKRSNLLGITTGFAMGFAICLLAMYKLVDKGTRAEIDYWVSMASQSTPQDFPELAKLKHDLLNAPLTKQFAQFFNARDSGSDNLAKLAIMQAAAPEKIAALTQHPDIAPTLENPQLKNFLESPEIIERIKNGDTASILNHPDFIALLADPQMNHAIAQIDIEQALKLR</sequence>
<comment type="caution">
    <text evidence="2">The sequence shown here is derived from an EMBL/GenBank/DDBJ whole genome shotgun (WGS) entry which is preliminary data.</text>
</comment>
<accession>A0ABW4ZD61</accession>
<evidence type="ECO:0000313" key="3">
    <source>
        <dbReference type="Proteomes" id="UP001597389"/>
    </source>
</evidence>
<keyword evidence="1" id="KW-1133">Transmembrane helix</keyword>
<reference evidence="3" key="1">
    <citation type="journal article" date="2019" name="Int. J. Syst. Evol. Microbiol.">
        <title>The Global Catalogue of Microorganisms (GCM) 10K type strain sequencing project: providing services to taxonomists for standard genome sequencing and annotation.</title>
        <authorList>
            <consortium name="The Broad Institute Genomics Platform"/>
            <consortium name="The Broad Institute Genome Sequencing Center for Infectious Disease"/>
            <person name="Wu L."/>
            <person name="Ma J."/>
        </authorList>
    </citation>
    <scope>NUCLEOTIDE SEQUENCE [LARGE SCALE GENOMIC DNA]</scope>
    <source>
        <strain evidence="3">CCUG 57942</strain>
    </source>
</reference>
<keyword evidence="1" id="KW-0472">Membrane</keyword>
<name>A0ABW4ZD61_9BACT</name>
<keyword evidence="3" id="KW-1185">Reference proteome</keyword>
<organism evidence="2 3">
    <name type="scientific">Rubritalea tangerina</name>
    <dbReference type="NCBI Taxonomy" id="430798"/>
    <lineage>
        <taxon>Bacteria</taxon>
        <taxon>Pseudomonadati</taxon>
        <taxon>Verrucomicrobiota</taxon>
        <taxon>Verrucomicrobiia</taxon>
        <taxon>Verrucomicrobiales</taxon>
        <taxon>Rubritaleaceae</taxon>
        <taxon>Rubritalea</taxon>
    </lineage>
</organism>
<proteinExistence type="predicted"/>
<evidence type="ECO:0000313" key="2">
    <source>
        <dbReference type="EMBL" id="MFD2159845.1"/>
    </source>
</evidence>